<dbReference type="Proteomes" id="UP000249516">
    <property type="component" value="Unassembled WGS sequence"/>
</dbReference>
<reference evidence="1 2" key="1">
    <citation type="submission" date="2018-10" db="EMBL/GenBank/DDBJ databases">
        <title>Kocuria tytouropygialis sp. nov., isolated from the uropygial gland of an American barn owl (Tyto furcata).</title>
        <authorList>
            <person name="Braun M.S."/>
            <person name="Wang E."/>
            <person name="Zimmermann S."/>
            <person name="Wagner H."/>
            <person name="Wink M."/>
        </authorList>
    </citation>
    <scope>NUCLEOTIDE SEQUENCE [LARGE SCALE GENOMIC DNA]</scope>
    <source>
        <strain evidence="1 2">442</strain>
    </source>
</reference>
<sequence length="394" mass="42335">MSESPAHRAATAARSVDRLFGSRAFRVPGTYLGAVAFPHPRRGPWHYWWQAHLLDAFVDAAARERAAGHADDAARCRSRAHLLLRGMAVHSGGRVTNNVFFDDMAWLSLALGRLRHEDVAATGRTTRQVQDEGVALARRLESGCDRNLGGGTWWNMTRDYKNTASTAPVALSFLRMHRVDEARELLTWLFDTLFDAERGVFMDGIRMVAAGSGKEVTAVDPHVYTYNSGPALGAALELAGVTADPGEKRRWLSRAAALVHGAAREFAVPGPHGAPVLKGQGGGDAGLFTGILARYLGYAAASSDLDAEARETARGLLGVTADALWDGRREFGPDEDFTRPGAAATPGGRETVAVFSPEPAQHTNLAQRTGAPAELSTQVQAWTVFEAAARSADR</sequence>
<keyword evidence="1" id="KW-0326">Glycosidase</keyword>
<proteinExistence type="predicted"/>
<dbReference type="EMBL" id="PNJG02000002">
    <property type="protein sequence ID" value="RKQ34919.1"/>
    <property type="molecule type" value="Genomic_DNA"/>
</dbReference>
<gene>
    <name evidence="1" type="ORF">C1C97_006430</name>
</gene>
<keyword evidence="2" id="KW-1185">Reference proteome</keyword>
<dbReference type="RefSeq" id="WP_121030737.1">
    <property type="nucleotide sequence ID" value="NZ_PNJG02000002.1"/>
</dbReference>
<evidence type="ECO:0000313" key="1">
    <source>
        <dbReference type="EMBL" id="RKQ34919.1"/>
    </source>
</evidence>
<dbReference type="SUPFAM" id="SSF48208">
    <property type="entry name" value="Six-hairpin glycosidases"/>
    <property type="match status" value="1"/>
</dbReference>
<dbReference type="InterPro" id="IPR053169">
    <property type="entry name" value="MUG_Protein"/>
</dbReference>
<keyword evidence="1" id="KW-0378">Hydrolase</keyword>
<dbReference type="PANTHER" id="PTHR47791:SF3">
    <property type="entry name" value="MEIOTICALLY UP-REGULATED GENE 191 PROTEIN"/>
    <property type="match status" value="1"/>
</dbReference>
<dbReference type="Gene3D" id="1.50.10.20">
    <property type="match status" value="1"/>
</dbReference>
<organism evidence="1 2">
    <name type="scientific">Kocuria tytonis</name>
    <dbReference type="NCBI Taxonomy" id="2054280"/>
    <lineage>
        <taxon>Bacteria</taxon>
        <taxon>Bacillati</taxon>
        <taxon>Actinomycetota</taxon>
        <taxon>Actinomycetes</taxon>
        <taxon>Micrococcales</taxon>
        <taxon>Micrococcaceae</taxon>
        <taxon>Kocuria</taxon>
    </lineage>
</organism>
<name>A0A495A5C8_9MICC</name>
<dbReference type="InterPro" id="IPR008928">
    <property type="entry name" value="6-hairpin_glycosidase_sf"/>
</dbReference>
<dbReference type="InterPro" id="IPR005198">
    <property type="entry name" value="Glyco_hydro_76"/>
</dbReference>
<dbReference type="OrthoDB" id="2505409at2"/>
<protein>
    <submittedName>
        <fullName evidence="1">Glycosidase</fullName>
    </submittedName>
</protein>
<dbReference type="AlphaFoldDB" id="A0A495A5C8"/>
<accession>A0A495A5C8</accession>
<dbReference type="Pfam" id="PF03663">
    <property type="entry name" value="Glyco_hydro_76"/>
    <property type="match status" value="1"/>
</dbReference>
<evidence type="ECO:0000313" key="2">
    <source>
        <dbReference type="Proteomes" id="UP000249516"/>
    </source>
</evidence>
<comment type="caution">
    <text evidence="1">The sequence shown here is derived from an EMBL/GenBank/DDBJ whole genome shotgun (WGS) entry which is preliminary data.</text>
</comment>
<dbReference type="GO" id="GO:0016798">
    <property type="term" value="F:hydrolase activity, acting on glycosyl bonds"/>
    <property type="evidence" value="ECO:0007669"/>
    <property type="project" value="UniProtKB-KW"/>
</dbReference>
<dbReference type="GO" id="GO:0005975">
    <property type="term" value="P:carbohydrate metabolic process"/>
    <property type="evidence" value="ECO:0007669"/>
    <property type="project" value="InterPro"/>
</dbReference>
<dbReference type="PANTHER" id="PTHR47791">
    <property type="entry name" value="MEIOTICALLY UP-REGULATED GENE 191 PROTEIN"/>
    <property type="match status" value="1"/>
</dbReference>